<evidence type="ECO:0000256" key="2">
    <source>
        <dbReference type="ARBA" id="ARBA00022525"/>
    </source>
</evidence>
<feature type="region of interest" description="Disordered" evidence="4">
    <location>
        <begin position="74"/>
        <end position="99"/>
    </location>
</feature>
<feature type="domain" description="SpaA-like prealbumin fold" evidence="6">
    <location>
        <begin position="876"/>
        <end position="968"/>
    </location>
</feature>
<feature type="domain" description="SpaA-like prealbumin fold" evidence="6">
    <location>
        <begin position="1064"/>
        <end position="1106"/>
    </location>
</feature>
<feature type="domain" description="SpaA-like prealbumin fold" evidence="6">
    <location>
        <begin position="665"/>
        <end position="753"/>
    </location>
</feature>
<evidence type="ECO:0000313" key="9">
    <source>
        <dbReference type="Proteomes" id="UP001225598"/>
    </source>
</evidence>
<keyword evidence="3" id="KW-0732">Signal</keyword>
<evidence type="ECO:0000256" key="1">
    <source>
        <dbReference type="ARBA" id="ARBA00007257"/>
    </source>
</evidence>
<dbReference type="Pfam" id="PF20674">
    <property type="entry name" value="SpaA_3"/>
    <property type="match status" value="1"/>
</dbReference>
<dbReference type="InterPro" id="IPR048834">
    <property type="entry name" value="SpaA_pre-album"/>
</dbReference>
<dbReference type="PANTHER" id="PTHR36108:SF13">
    <property type="entry name" value="COLOSSIN-B-RELATED"/>
    <property type="match status" value="1"/>
</dbReference>
<dbReference type="EMBL" id="CP126969">
    <property type="protein sequence ID" value="WIM66899.1"/>
    <property type="molecule type" value="Genomic_DNA"/>
</dbReference>
<proteinExistence type="inferred from homology"/>
<dbReference type="RefSeq" id="WP_284823617.1">
    <property type="nucleotide sequence ID" value="NZ_CP126969.1"/>
</dbReference>
<gene>
    <name evidence="8" type="ORF">QP027_07095</name>
</gene>
<keyword evidence="9" id="KW-1185">Reference proteome</keyword>
<feature type="domain" description="SpaA-like prealbumin fold" evidence="6">
    <location>
        <begin position="771"/>
        <end position="859"/>
    </location>
</feature>
<accession>A0ABY8VBU2</accession>
<evidence type="ECO:0000256" key="4">
    <source>
        <dbReference type="SAM" id="MobiDB-lite"/>
    </source>
</evidence>
<reference evidence="8 9" key="1">
    <citation type="submission" date="2023-05" db="EMBL/GenBank/DDBJ databases">
        <title>Corynebacterium suedekumii sp. nov. and Corynebacterium breve sp. nov. isolated from raw cow's milk.</title>
        <authorList>
            <person name="Baer M.K."/>
            <person name="Mehl L."/>
            <person name="Hellmuth R."/>
            <person name="Marke G."/>
            <person name="Lipski A."/>
        </authorList>
    </citation>
    <scope>NUCLEOTIDE SEQUENCE [LARGE SCALE GENOMIC DNA]</scope>
    <source>
        <strain evidence="8 9">R4</strain>
    </source>
</reference>
<comment type="similarity">
    <text evidence="1">Belongs to the serine-aspartate repeat-containing protein (SDr) family.</text>
</comment>
<sequence>MAFHDFTGTRKQFREYGKIVSSLALTLFIVFATVYVAAPSNAVPEEAAATDSMSVFDDPSLDAAYEDLMAPEEVASEETAPVEEATSPEIDSPSIDGEAVEPSLLDGEAADPALAELTATEQMMGTMGMVSPMALTTGGNFECTPGKFYAINAQGDVYPVTYASGGFTTSQTSDTRFIPYYSNTQMNGLAIGAGGTTAFAYERTGSSIRVYEWTTGQESISASTATSFTVPATIRGESFGSGKFIAGGTNPVDSSGYYMGGYSTASTTTEKVIKEGYWKDGGTSQQWQSDWRYVWLGYYDYYGYPVYDWRDYGRYVTVENPDVWVPPVVETTTVTQVRFNLYKYDSLSNQTQYVGYVPVYETTGSVAGANGDLAFDQEGNMYILFHDSASTVRLVPVLSETLAEAEVGLGSNDRTANEYYEIKPQESTTLNVTGATGTQFNGLAFNYDGNIIVENSAYGDPPTMRLIDPNTGQVIARTDLPKTFQAWDSYYGYYYTENTWTYGTDLASCTGFPTVELKKDVESRVNEADQFKLEILRASDMTTPKVVGSATTEGTDLGVQDEQAGPVPAVSGKTYRIREVGASEPGSDQPPADLVDYQTTLRCVNTSTNSDVPVTRVAGTMNEWQFTVPTATRFDIPIVSCTYVNASAVTDVEWTKLGETRGGDPTPLRGTTWTLVRKDVAGDKSYTINDCFVEGSTDPKACLAGDVMDVNPAAGEFKLQGLPYGSYELTEATSPEGYKLLKEPVKFELNAQTAASKLLRLPDLLNELDLGELTWTKIDSNGKELSGSEWILTGPNDSGKEIAVTDNTGQSDYEGVDTDPRPGKFKVIDLDLGKYTLEEVKAPDGYIKRTAPVATLEITSTTPSADFGEIENVPNRIDWTKVDSEENSKVLGGSEWSLKKTGSTDTATVIADCVSAGCTGPDLNPTPGEFSLEAVPAGTYDLYESKAPAGYDLDDSVWRLEVMEDGYVLTAADGTSTKGTFTMSGGVALADIGEFENTATTGAVLWQKIGIPYLDQPDTVVLLGESEWELVPVSGDGGEATGDAMTVKDCVADTADGCTGLDKDPIAGQFNVDDLPLGWYRLVETKAPLGFLKDETPRFVQITSEARTFDAGQIKNELVNTQTLPKTGGMGVLPIIAFGSLLMLAGALYGRRQAH</sequence>
<protein>
    <submittedName>
        <fullName evidence="8">SpaA isopeptide-forming pilin-related protein</fullName>
    </submittedName>
</protein>
<evidence type="ECO:0000256" key="3">
    <source>
        <dbReference type="ARBA" id="ARBA00022729"/>
    </source>
</evidence>
<evidence type="ECO:0000256" key="5">
    <source>
        <dbReference type="SAM" id="Phobius"/>
    </source>
</evidence>
<keyword evidence="2" id="KW-0964">Secreted</keyword>
<feature type="region of interest" description="Disordered" evidence="4">
    <location>
        <begin position="546"/>
        <end position="565"/>
    </location>
</feature>
<dbReference type="InterPro" id="IPR041033">
    <property type="entry name" value="SpaA_PFL_dom_1"/>
</dbReference>
<organism evidence="8 9">
    <name type="scientific">Corynebacterium breve</name>
    <dbReference type="NCBI Taxonomy" id="3049799"/>
    <lineage>
        <taxon>Bacteria</taxon>
        <taxon>Bacillati</taxon>
        <taxon>Actinomycetota</taxon>
        <taxon>Actinomycetes</taxon>
        <taxon>Mycobacteriales</taxon>
        <taxon>Corynebacteriaceae</taxon>
        <taxon>Corynebacterium</taxon>
    </lineage>
</organism>
<feature type="transmembrane region" description="Helical" evidence="5">
    <location>
        <begin position="20"/>
        <end position="38"/>
    </location>
</feature>
<name>A0ABY8VBU2_9CORY</name>
<evidence type="ECO:0000313" key="8">
    <source>
        <dbReference type="EMBL" id="WIM66899.1"/>
    </source>
</evidence>
<dbReference type="Gene3D" id="2.60.40.10">
    <property type="entry name" value="Immunoglobulins"/>
    <property type="match status" value="4"/>
</dbReference>
<dbReference type="Proteomes" id="UP001225598">
    <property type="component" value="Chromosome"/>
</dbReference>
<dbReference type="PANTHER" id="PTHR36108">
    <property type="entry name" value="COLOSSIN-B-RELATED"/>
    <property type="match status" value="1"/>
</dbReference>
<feature type="region of interest" description="Disordered" evidence="4">
    <location>
        <begin position="796"/>
        <end position="820"/>
    </location>
</feature>
<evidence type="ECO:0000259" key="7">
    <source>
        <dbReference type="Pfam" id="PF20674"/>
    </source>
</evidence>
<feature type="transmembrane region" description="Helical" evidence="5">
    <location>
        <begin position="1128"/>
        <end position="1149"/>
    </location>
</feature>
<keyword evidence="5" id="KW-0812">Transmembrane</keyword>
<dbReference type="InterPro" id="IPR013783">
    <property type="entry name" value="Ig-like_fold"/>
</dbReference>
<evidence type="ECO:0000259" key="6">
    <source>
        <dbReference type="Pfam" id="PF17802"/>
    </source>
</evidence>
<keyword evidence="5" id="KW-1133">Transmembrane helix</keyword>
<feature type="domain" description="SpaA-like prealbumin fold" evidence="7">
    <location>
        <begin position="514"/>
        <end position="646"/>
    </location>
</feature>
<dbReference type="Pfam" id="PF17802">
    <property type="entry name" value="SpaA"/>
    <property type="match status" value="4"/>
</dbReference>
<keyword evidence="5" id="KW-0472">Membrane</keyword>